<dbReference type="SUPFAM" id="SSF46785">
    <property type="entry name" value="Winged helix' DNA-binding domain"/>
    <property type="match status" value="1"/>
</dbReference>
<dbReference type="PROSITE" id="PS50995">
    <property type="entry name" value="HTH_MARR_2"/>
    <property type="match status" value="1"/>
</dbReference>
<dbReference type="PANTHER" id="PTHR35790:SF4">
    <property type="entry name" value="HTH-TYPE TRANSCRIPTIONAL REGULATOR PCHR"/>
    <property type="match status" value="1"/>
</dbReference>
<accession>A0ABU8SMN7</accession>
<dbReference type="RefSeq" id="WP_339961017.1">
    <property type="nucleotide sequence ID" value="NZ_JAWMWH010000003.1"/>
</dbReference>
<sequence>MQNNNSAAEIIKQIGKMLNQDGTNDNEKQWMIKQLTDHITVQDQLKQLTTKDIHTISIVNRQTTVHVKSLPKLTNFSQPTISRIITKLAQQQLLEKFRTTKNDKEILVRLTSAGREIANVHQQLEQHLHEQVSAILSQYPAAEIDDFINIITQIAQIKP</sequence>
<dbReference type="EMBL" id="JAWMWH010000003">
    <property type="protein sequence ID" value="MEJ6401176.1"/>
    <property type="molecule type" value="Genomic_DNA"/>
</dbReference>
<dbReference type="GO" id="GO:0003677">
    <property type="term" value="F:DNA binding"/>
    <property type="evidence" value="ECO:0007669"/>
    <property type="project" value="UniProtKB-KW"/>
</dbReference>
<evidence type="ECO:0000259" key="4">
    <source>
        <dbReference type="PROSITE" id="PS50995"/>
    </source>
</evidence>
<keyword evidence="6" id="KW-1185">Reference proteome</keyword>
<keyword evidence="2 5" id="KW-0238">DNA-binding</keyword>
<name>A0ABU8SMN7_9LACO</name>
<proteinExistence type="predicted"/>
<dbReference type="InterPro" id="IPR036390">
    <property type="entry name" value="WH_DNA-bd_sf"/>
</dbReference>
<protein>
    <submittedName>
        <fullName evidence="5">Winged helix DNA-binding protein</fullName>
    </submittedName>
</protein>
<keyword evidence="1" id="KW-0805">Transcription regulation</keyword>
<gene>
    <name evidence="5" type="ORF">R4146_08505</name>
</gene>
<dbReference type="Proteomes" id="UP001370590">
    <property type="component" value="Unassembled WGS sequence"/>
</dbReference>
<evidence type="ECO:0000256" key="1">
    <source>
        <dbReference type="ARBA" id="ARBA00023015"/>
    </source>
</evidence>
<dbReference type="InterPro" id="IPR052067">
    <property type="entry name" value="Metal_resp_HTH_trans_reg"/>
</dbReference>
<dbReference type="InterPro" id="IPR000835">
    <property type="entry name" value="HTH_MarR-typ"/>
</dbReference>
<comment type="caution">
    <text evidence="5">The sequence shown here is derived from an EMBL/GenBank/DDBJ whole genome shotgun (WGS) entry which is preliminary data.</text>
</comment>
<dbReference type="InterPro" id="IPR036388">
    <property type="entry name" value="WH-like_DNA-bd_sf"/>
</dbReference>
<dbReference type="Gene3D" id="1.10.10.10">
    <property type="entry name" value="Winged helix-like DNA-binding domain superfamily/Winged helix DNA-binding domain"/>
    <property type="match status" value="1"/>
</dbReference>
<organism evidence="5 6">
    <name type="scientific">Nicoliella lavandulae</name>
    <dbReference type="NCBI Taxonomy" id="3082954"/>
    <lineage>
        <taxon>Bacteria</taxon>
        <taxon>Bacillati</taxon>
        <taxon>Bacillota</taxon>
        <taxon>Bacilli</taxon>
        <taxon>Lactobacillales</taxon>
        <taxon>Lactobacillaceae</taxon>
        <taxon>Nicoliella</taxon>
    </lineage>
</organism>
<evidence type="ECO:0000313" key="6">
    <source>
        <dbReference type="Proteomes" id="UP001370590"/>
    </source>
</evidence>
<dbReference type="SMART" id="SM00347">
    <property type="entry name" value="HTH_MARR"/>
    <property type="match status" value="1"/>
</dbReference>
<dbReference type="Pfam" id="PF22381">
    <property type="entry name" value="Staph_reg_Sar_Rot"/>
    <property type="match status" value="1"/>
</dbReference>
<reference evidence="5 6" key="1">
    <citation type="submission" date="2023-10" db="EMBL/GenBank/DDBJ databases">
        <title>Nicoliella lavandulae sp. nov. isolated from Lavandula angustifolia flowers.</title>
        <authorList>
            <person name="Alcantara C."/>
            <person name="Zuniga M."/>
            <person name="Landete J.M."/>
            <person name="Monedero V."/>
        </authorList>
    </citation>
    <scope>NUCLEOTIDE SEQUENCE [LARGE SCALE GENOMIC DNA]</scope>
    <source>
        <strain evidence="5 6">Es01</strain>
    </source>
</reference>
<keyword evidence="3" id="KW-0804">Transcription</keyword>
<dbReference type="PANTHER" id="PTHR35790">
    <property type="entry name" value="HTH-TYPE TRANSCRIPTIONAL REGULATOR PCHR"/>
    <property type="match status" value="1"/>
</dbReference>
<dbReference type="InterPro" id="IPR055166">
    <property type="entry name" value="Transc_reg_Sar_Rot_HTH"/>
</dbReference>
<evidence type="ECO:0000256" key="3">
    <source>
        <dbReference type="ARBA" id="ARBA00023163"/>
    </source>
</evidence>
<evidence type="ECO:0000256" key="2">
    <source>
        <dbReference type="ARBA" id="ARBA00023125"/>
    </source>
</evidence>
<feature type="domain" description="HTH marR-type" evidence="4">
    <location>
        <begin position="4"/>
        <end position="156"/>
    </location>
</feature>
<evidence type="ECO:0000313" key="5">
    <source>
        <dbReference type="EMBL" id="MEJ6401176.1"/>
    </source>
</evidence>